<organism evidence="3">
    <name type="scientific">Caldiarchaeum subterraneum</name>
    <dbReference type="NCBI Taxonomy" id="311458"/>
    <lineage>
        <taxon>Archaea</taxon>
        <taxon>Nitrososphaerota</taxon>
        <taxon>Candidatus Caldarchaeales</taxon>
        <taxon>Candidatus Caldarchaeaceae</taxon>
        <taxon>Candidatus Caldarchaeum</taxon>
    </lineage>
</organism>
<sequence>MASKQFWYLDTSYLLSYISKQPWSEWLSEDKEQARTARSVIQRLGSENVKVPVIVWGEVVTQLREKGVNMGITPMLSDFETAWLKREETNIFSQIVRKLSERDARLQPFDCLIVAFAMACSECRGLLTFDTRLIKSKAIQEILKEEYGNRSFIVSDGPW</sequence>
<protein>
    <submittedName>
        <fullName evidence="3">Type II toxin-antitoxin system VapC family toxin</fullName>
    </submittedName>
</protein>
<evidence type="ECO:0000259" key="1">
    <source>
        <dbReference type="Pfam" id="PF01850"/>
    </source>
</evidence>
<evidence type="ECO:0000313" key="2">
    <source>
        <dbReference type="EMBL" id="HGL40079.1"/>
    </source>
</evidence>
<comment type="caution">
    <text evidence="3">The sequence shown here is derived from an EMBL/GenBank/DDBJ whole genome shotgun (WGS) entry which is preliminary data.</text>
</comment>
<name>A0A7C4HY74_CALS0</name>
<gene>
    <name evidence="4" type="ORF">ENM30_03540</name>
    <name evidence="3" type="ORF">ENT82_03720</name>
    <name evidence="2" type="ORF">ENU43_00180</name>
</gene>
<reference evidence="3" key="1">
    <citation type="journal article" date="2020" name="mSystems">
        <title>Genome- and Community-Level Interaction Insights into Carbon Utilization and Element Cycling Functions of Hydrothermarchaeota in Hydrothermal Sediment.</title>
        <authorList>
            <person name="Zhou Z."/>
            <person name="Liu Y."/>
            <person name="Xu W."/>
            <person name="Pan J."/>
            <person name="Luo Z.H."/>
            <person name="Li M."/>
        </authorList>
    </citation>
    <scope>NUCLEOTIDE SEQUENCE [LARGE SCALE GENOMIC DNA]</scope>
    <source>
        <strain evidence="4">SpSt-1073</strain>
        <strain evidence="3">SpSt-613</strain>
        <strain evidence="2">SpSt-669</strain>
    </source>
</reference>
<dbReference type="EMBL" id="DTCM01000003">
    <property type="protein sequence ID" value="HGL40079.1"/>
    <property type="molecule type" value="Genomic_DNA"/>
</dbReference>
<dbReference type="Pfam" id="PF01850">
    <property type="entry name" value="PIN"/>
    <property type="match status" value="1"/>
</dbReference>
<accession>A0A7C4HY74</accession>
<proteinExistence type="predicted"/>
<dbReference type="EMBL" id="DRXG01000079">
    <property type="protein sequence ID" value="HHN52369.1"/>
    <property type="molecule type" value="Genomic_DNA"/>
</dbReference>
<dbReference type="SUPFAM" id="SSF88723">
    <property type="entry name" value="PIN domain-like"/>
    <property type="match status" value="1"/>
</dbReference>
<evidence type="ECO:0000313" key="3">
    <source>
        <dbReference type="EMBL" id="HGN90223.1"/>
    </source>
</evidence>
<feature type="domain" description="PIN" evidence="1">
    <location>
        <begin position="23"/>
        <end position="134"/>
    </location>
</feature>
<dbReference type="InterPro" id="IPR029060">
    <property type="entry name" value="PIN-like_dom_sf"/>
</dbReference>
<evidence type="ECO:0000313" key="4">
    <source>
        <dbReference type="EMBL" id="HHN52369.1"/>
    </source>
</evidence>
<dbReference type="Gene3D" id="3.40.50.1010">
    <property type="entry name" value="5'-nuclease"/>
    <property type="match status" value="1"/>
</dbReference>
<dbReference type="InterPro" id="IPR002716">
    <property type="entry name" value="PIN_dom"/>
</dbReference>
<dbReference type="EMBL" id="DTAD01000034">
    <property type="protein sequence ID" value="HGN90223.1"/>
    <property type="molecule type" value="Genomic_DNA"/>
</dbReference>
<dbReference type="AlphaFoldDB" id="A0A7C4HY74"/>